<evidence type="ECO:0000259" key="8">
    <source>
        <dbReference type="PROSITE" id="PS50011"/>
    </source>
</evidence>
<protein>
    <recommendedName>
        <fullName evidence="8">Protein kinase domain-containing protein</fullName>
    </recommendedName>
</protein>
<feature type="compositionally biased region" description="Polar residues" evidence="7">
    <location>
        <begin position="441"/>
        <end position="452"/>
    </location>
</feature>
<name>A0A6A3LW84_9STRA</name>
<dbReference type="SUPFAM" id="SSF56112">
    <property type="entry name" value="Protein kinase-like (PK-like)"/>
    <property type="match status" value="1"/>
</dbReference>
<dbReference type="Gene3D" id="1.10.510.10">
    <property type="entry name" value="Transferase(Phosphotransferase) domain 1"/>
    <property type="match status" value="1"/>
</dbReference>
<evidence type="ECO:0000256" key="1">
    <source>
        <dbReference type="ARBA" id="ARBA00022679"/>
    </source>
</evidence>
<dbReference type="EMBL" id="QXFV01000854">
    <property type="protein sequence ID" value="KAE9023639.1"/>
    <property type="molecule type" value="Genomic_DNA"/>
</dbReference>
<dbReference type="AlphaFoldDB" id="A0A6A3LW84"/>
<dbReference type="CDD" id="cd06606">
    <property type="entry name" value="STKc_MAPKKK"/>
    <property type="match status" value="1"/>
</dbReference>
<feature type="domain" description="Protein kinase" evidence="8">
    <location>
        <begin position="123"/>
        <end position="384"/>
    </location>
</feature>
<evidence type="ECO:0000256" key="4">
    <source>
        <dbReference type="ARBA" id="ARBA00022840"/>
    </source>
</evidence>
<evidence type="ECO:0000256" key="2">
    <source>
        <dbReference type="ARBA" id="ARBA00022741"/>
    </source>
</evidence>
<feature type="compositionally biased region" description="Basic and acidic residues" evidence="7">
    <location>
        <begin position="428"/>
        <end position="440"/>
    </location>
</feature>
<feature type="region of interest" description="Disordered" evidence="7">
    <location>
        <begin position="392"/>
        <end position="452"/>
    </location>
</feature>
<dbReference type="GO" id="GO:0005524">
    <property type="term" value="F:ATP binding"/>
    <property type="evidence" value="ECO:0007669"/>
    <property type="project" value="UniProtKB-UniRule"/>
</dbReference>
<dbReference type="GO" id="GO:0004672">
    <property type="term" value="F:protein kinase activity"/>
    <property type="evidence" value="ECO:0007669"/>
    <property type="project" value="InterPro"/>
</dbReference>
<evidence type="ECO:0000313" key="14">
    <source>
        <dbReference type="Proteomes" id="UP000435112"/>
    </source>
</evidence>
<dbReference type="InterPro" id="IPR008271">
    <property type="entry name" value="Ser/Thr_kinase_AS"/>
</dbReference>
<evidence type="ECO:0000256" key="5">
    <source>
        <dbReference type="PROSITE-ProRule" id="PRU10141"/>
    </source>
</evidence>
<dbReference type="Proteomes" id="UP000435112">
    <property type="component" value="Unassembled WGS sequence"/>
</dbReference>
<evidence type="ECO:0000256" key="7">
    <source>
        <dbReference type="SAM" id="MobiDB-lite"/>
    </source>
</evidence>
<proteinExistence type="predicted"/>
<keyword evidence="3" id="KW-0418">Kinase</keyword>
<sequence>MGSGASKQALLQRSGSRIDALLAEAAGVKAENDDERLLGVTLARIPPGIRAEMCNLQRPSTERARPYVEQWCHEATAELPAVDDIPADVADEKTGRDVEAEAEEEEDESYSTDDFEDDEVTEWKKGASIGAGSYGTVYLARDEDTGCLMAVKEILISEETDSAIREATREVELLRSLKHENIVKYLGCHVDNVAQTLSIFTEWVPGGSLEHNRKLFGGNERVVRRFTHQLLSGVAYLHSKKIIHHDIKPANILVDQNGVVKIADFGSSRLINSATMANASSRSLHGTPNYMAPEVIKQTSGRNRKADIWSIGCTVLRLLTGRPLWGDRHFDSQAALLYYIANLEQLPPLPQSLSPEAREFILACLQIDPAMRPSAAELLEFPFAQYAGHRPEPVAPEPVTTTAPRRHTAPVVPSPPVSPSHRPRRSERRHESPKGGKEAKSGTNDSPASQTRRASLVATLFSPADVITDTREDAPEKEAPGVESVVNALTPANCSSEVTHTSRFTFEDSTTRSGNNEDLGVTRWDDRPITAAAARKEREKYEAELAEASRRNQERQRRYQEEVAAYIHESFAGRS</sequence>
<feature type="compositionally biased region" description="Acidic residues" evidence="7">
    <location>
        <begin position="100"/>
        <end position="116"/>
    </location>
</feature>
<dbReference type="Proteomes" id="UP000429607">
    <property type="component" value="Unassembled WGS sequence"/>
</dbReference>
<dbReference type="PROSITE" id="PS00107">
    <property type="entry name" value="PROTEIN_KINASE_ATP"/>
    <property type="match status" value="1"/>
</dbReference>
<dbReference type="InterPro" id="IPR011009">
    <property type="entry name" value="Kinase-like_dom_sf"/>
</dbReference>
<feature type="coiled-coil region" evidence="6">
    <location>
        <begin position="531"/>
        <end position="558"/>
    </location>
</feature>
<comment type="caution">
    <text evidence="10">The sequence shown here is derived from an EMBL/GenBank/DDBJ whole genome shotgun (WGS) entry which is preliminary data.</text>
</comment>
<dbReference type="InterPro" id="IPR017441">
    <property type="entry name" value="Protein_kinase_ATP_BS"/>
</dbReference>
<dbReference type="PROSITE" id="PS00108">
    <property type="entry name" value="PROTEIN_KINASE_ST"/>
    <property type="match status" value="1"/>
</dbReference>
<evidence type="ECO:0000313" key="11">
    <source>
        <dbReference type="EMBL" id="KAE9333259.1"/>
    </source>
</evidence>
<dbReference type="PROSITE" id="PS50011">
    <property type="entry name" value="PROTEIN_KINASE_DOM"/>
    <property type="match status" value="1"/>
</dbReference>
<reference evidence="12 14" key="1">
    <citation type="submission" date="2018-09" db="EMBL/GenBank/DDBJ databases">
        <title>Genomic investigation of the strawberry pathogen Phytophthora fragariae indicates pathogenicity is determined by transcriptional variation in three key races.</title>
        <authorList>
            <person name="Adams T.M."/>
            <person name="Armitage A.D."/>
            <person name="Sobczyk M.K."/>
            <person name="Bates H.J."/>
            <person name="Dunwell J.M."/>
            <person name="Nellist C.F."/>
            <person name="Harrison R.J."/>
        </authorList>
    </citation>
    <scope>NUCLEOTIDE SEQUENCE [LARGE SCALE GENOMIC DNA]</scope>
    <source>
        <strain evidence="10 12">SCRP249</strain>
        <strain evidence="9 14">SCRP324</strain>
        <strain evidence="11 13">SCRP333</strain>
    </source>
</reference>
<dbReference type="PANTHER" id="PTHR48016">
    <property type="entry name" value="MAP KINASE KINASE KINASE SSK2-RELATED-RELATED"/>
    <property type="match status" value="1"/>
</dbReference>
<dbReference type="Gene3D" id="3.30.200.20">
    <property type="entry name" value="Phosphorylase Kinase, domain 1"/>
    <property type="match status" value="1"/>
</dbReference>
<feature type="binding site" evidence="5">
    <location>
        <position position="152"/>
    </location>
    <ligand>
        <name>ATP</name>
        <dbReference type="ChEBI" id="CHEBI:30616"/>
    </ligand>
</feature>
<keyword evidence="4 5" id="KW-0067">ATP-binding</keyword>
<keyword evidence="1" id="KW-0808">Transferase</keyword>
<dbReference type="InterPro" id="IPR000719">
    <property type="entry name" value="Prot_kinase_dom"/>
</dbReference>
<dbReference type="EMBL" id="QXFT01000920">
    <property type="protein sequence ID" value="KAE9333259.1"/>
    <property type="molecule type" value="Genomic_DNA"/>
</dbReference>
<keyword evidence="6" id="KW-0175">Coiled coil</keyword>
<evidence type="ECO:0000313" key="10">
    <source>
        <dbReference type="EMBL" id="KAE9023639.1"/>
    </source>
</evidence>
<dbReference type="EMBL" id="QXFU01000941">
    <property type="protein sequence ID" value="KAE9015559.1"/>
    <property type="molecule type" value="Genomic_DNA"/>
</dbReference>
<evidence type="ECO:0000256" key="6">
    <source>
        <dbReference type="SAM" id="Coils"/>
    </source>
</evidence>
<evidence type="ECO:0000313" key="9">
    <source>
        <dbReference type="EMBL" id="KAE9015559.1"/>
    </source>
</evidence>
<evidence type="ECO:0000256" key="3">
    <source>
        <dbReference type="ARBA" id="ARBA00022777"/>
    </source>
</evidence>
<keyword evidence="13" id="KW-1185">Reference proteome</keyword>
<gene>
    <name evidence="10" type="ORF">PR001_g12865</name>
    <name evidence="9" type="ORF">PR002_g13900</name>
    <name evidence="11" type="ORF">PR003_g14113</name>
</gene>
<organism evidence="10 12">
    <name type="scientific">Phytophthora rubi</name>
    <dbReference type="NCBI Taxonomy" id="129364"/>
    <lineage>
        <taxon>Eukaryota</taxon>
        <taxon>Sar</taxon>
        <taxon>Stramenopiles</taxon>
        <taxon>Oomycota</taxon>
        <taxon>Peronosporomycetes</taxon>
        <taxon>Peronosporales</taxon>
        <taxon>Peronosporaceae</taxon>
        <taxon>Phytophthora</taxon>
    </lineage>
</organism>
<dbReference type="PANTHER" id="PTHR48016:SF56">
    <property type="entry name" value="MAPKK KINASE"/>
    <property type="match status" value="1"/>
</dbReference>
<dbReference type="InterPro" id="IPR050538">
    <property type="entry name" value="MAP_kinase_kinase_kinase"/>
</dbReference>
<evidence type="ECO:0000313" key="13">
    <source>
        <dbReference type="Proteomes" id="UP000434957"/>
    </source>
</evidence>
<feature type="region of interest" description="Disordered" evidence="7">
    <location>
        <begin position="92"/>
        <end position="116"/>
    </location>
</feature>
<keyword evidence="2 5" id="KW-0547">Nucleotide-binding</keyword>
<dbReference type="Pfam" id="PF00069">
    <property type="entry name" value="Pkinase"/>
    <property type="match status" value="1"/>
</dbReference>
<dbReference type="Proteomes" id="UP000434957">
    <property type="component" value="Unassembled WGS sequence"/>
</dbReference>
<accession>A0A6A3LW84</accession>
<dbReference type="OrthoDB" id="266718at2759"/>
<dbReference type="SMART" id="SM00220">
    <property type="entry name" value="S_TKc"/>
    <property type="match status" value="1"/>
</dbReference>
<evidence type="ECO:0000313" key="12">
    <source>
        <dbReference type="Proteomes" id="UP000429607"/>
    </source>
</evidence>